<dbReference type="EMBL" id="JAMOKX010000006">
    <property type="protein sequence ID" value="MCL9819987.1"/>
    <property type="molecule type" value="Genomic_DNA"/>
</dbReference>
<dbReference type="Proteomes" id="UP001057522">
    <property type="component" value="Unassembled WGS sequence"/>
</dbReference>
<proteinExistence type="predicted"/>
<sequence length="596" mass="68711">MLKKDLQNSFRPYYINECEDIKFAFRQIASQSSCNLDTLDFELRGITTYVKKTYDYSPQSLKESEANTFFNHYNNLLEPNLLISQRYSILVFKKEKKETRFHMITDKFFSKAFITFREGFVFNAQEFENLYLQIKKFKAWNRILFIKEEEEKQALKDFLSILKYPLKKEVNYLLSQSFGYIPPNESSLEFKKEVTQNFQTLIADEIICIFHKATKGKPGRNIRGEYIVPENPKTLDQPCTLKFDPNSIKLKETPLEIRYLAAIGGILKYEDDYLYIENSLETKEVNLKTTGSLIGKIESGTEINITETDSLKEALGQGMKVQASKINIQGNVGANAQINANEVFIGGFTHQDSKIYATTATIKNHKGYLQAKNVKIKTLETGIIEAQRVEVEQMYGGKIYAEEIIIQTLHSNAFLYATKKIEVSLMQKGENRFYIAANYSLENKALYQKLLDQKDSSIKEAILLTKELKVESLELQKIKNTANEMRKILIHYKNTNTNPPSYLLAKFQEYHARVIALKEKKAKINTLSELSKQAYNALNKLDLATKEGTIVVQSGWVGYNEIHYVFYSPKNEFMLIPKAGEPSRVIFKNDKIHLVL</sequence>
<dbReference type="RefSeq" id="WP_250604850.1">
    <property type="nucleotide sequence ID" value="NZ_JAMOKX010000006.1"/>
</dbReference>
<organism evidence="1 2">
    <name type="scientific">Helicobacter colisuis</name>
    <dbReference type="NCBI Taxonomy" id="2949739"/>
    <lineage>
        <taxon>Bacteria</taxon>
        <taxon>Pseudomonadati</taxon>
        <taxon>Campylobacterota</taxon>
        <taxon>Epsilonproteobacteria</taxon>
        <taxon>Campylobacterales</taxon>
        <taxon>Helicobacteraceae</taxon>
        <taxon>Helicobacter</taxon>
    </lineage>
</organism>
<gene>
    <name evidence="1" type="ORF">NCR95_07405</name>
</gene>
<accession>A0ABT0TX22</accession>
<evidence type="ECO:0000313" key="2">
    <source>
        <dbReference type="Proteomes" id="UP001057522"/>
    </source>
</evidence>
<comment type="caution">
    <text evidence="1">The sequence shown here is derived from an EMBL/GenBank/DDBJ whole genome shotgun (WGS) entry which is preliminary data.</text>
</comment>
<reference evidence="1" key="1">
    <citation type="submission" date="2022-06" db="EMBL/GenBank/DDBJ databases">
        <title>Helicobacter colisuis sp. nov.</title>
        <authorList>
            <person name="Papic B."/>
            <person name="Gruntar I."/>
        </authorList>
    </citation>
    <scope>NUCLEOTIDE SEQUENCE</scope>
    <source>
        <strain evidence="1">11154-15</strain>
    </source>
</reference>
<name>A0ABT0TX22_9HELI</name>
<evidence type="ECO:0000313" key="1">
    <source>
        <dbReference type="EMBL" id="MCL9819987.1"/>
    </source>
</evidence>
<keyword evidence="2" id="KW-1185">Reference proteome</keyword>
<protein>
    <submittedName>
        <fullName evidence="1">FapA family protein</fullName>
    </submittedName>
</protein>